<organism evidence="4 5">
    <name type="scientific">Haloferax larsenii</name>
    <dbReference type="NCBI Taxonomy" id="302484"/>
    <lineage>
        <taxon>Archaea</taxon>
        <taxon>Methanobacteriati</taxon>
        <taxon>Methanobacteriota</taxon>
        <taxon>Stenosarchaea group</taxon>
        <taxon>Halobacteria</taxon>
        <taxon>Halobacteriales</taxon>
        <taxon>Haloferacaceae</taxon>
        <taxon>Haloferax</taxon>
    </lineage>
</organism>
<feature type="transmembrane region" description="Helical" evidence="2">
    <location>
        <begin position="71"/>
        <end position="90"/>
    </location>
</feature>
<feature type="compositionally biased region" description="Basic and acidic residues" evidence="1">
    <location>
        <begin position="9"/>
        <end position="23"/>
    </location>
</feature>
<dbReference type="Proteomes" id="UP001058330">
    <property type="component" value="Chromosome"/>
</dbReference>
<evidence type="ECO:0000313" key="5">
    <source>
        <dbReference type="Proteomes" id="UP001058330"/>
    </source>
</evidence>
<dbReference type="RefSeq" id="WP_258302738.1">
    <property type="nucleotide sequence ID" value="NZ_CP078063.1"/>
</dbReference>
<feature type="transmembrane region" description="Helical" evidence="2">
    <location>
        <begin position="125"/>
        <end position="144"/>
    </location>
</feature>
<accession>A0ABY5REF5</accession>
<proteinExistence type="predicted"/>
<keyword evidence="5" id="KW-1185">Reference proteome</keyword>
<dbReference type="Pfam" id="PF26496">
    <property type="entry name" value="DUF8163"/>
    <property type="match status" value="1"/>
</dbReference>
<evidence type="ECO:0000256" key="2">
    <source>
        <dbReference type="SAM" id="Phobius"/>
    </source>
</evidence>
<keyword evidence="2" id="KW-0812">Transmembrane</keyword>
<evidence type="ECO:0000313" key="4">
    <source>
        <dbReference type="EMBL" id="UVE50727.1"/>
    </source>
</evidence>
<keyword evidence="2" id="KW-1133">Transmembrane helix</keyword>
<feature type="transmembrane region" description="Helical" evidence="2">
    <location>
        <begin position="96"/>
        <end position="113"/>
    </location>
</feature>
<dbReference type="InterPro" id="IPR058477">
    <property type="entry name" value="DUF8163"/>
</dbReference>
<dbReference type="GeneID" id="74527673"/>
<reference evidence="4" key="1">
    <citation type="submission" date="2021-07" db="EMBL/GenBank/DDBJ databases">
        <title>Studies on halocins as antimicrobial molecules from haloarchaea.</title>
        <authorList>
            <person name="Kumar S."/>
            <person name="Khare S.K."/>
        </authorList>
    </citation>
    <scope>NUCLEOTIDE SEQUENCE</scope>
    <source>
        <strain evidence="4">NCIM 5678</strain>
    </source>
</reference>
<feature type="region of interest" description="Disordered" evidence="1">
    <location>
        <begin position="1"/>
        <end position="31"/>
    </location>
</feature>
<evidence type="ECO:0000256" key="1">
    <source>
        <dbReference type="SAM" id="MobiDB-lite"/>
    </source>
</evidence>
<gene>
    <name evidence="4" type="ORF">KU306_02220</name>
</gene>
<sequence>MSDESTAAGHDESDVSSHDESDAASRPASRPPSRSWVAVALAGTLLVGVTTWSSVGLLAIPLVGSILAAMWYLPLPYALGTAFVAAAAAVGNDASSVQAVGVALGLAALVGAASLREETFDGRTVAGYLALTAGVSAVVVVALASASFEAVAFGTTLGLGLAAYGLHRYELVALDLLPDS</sequence>
<feature type="domain" description="DUF8163" evidence="3">
    <location>
        <begin position="30"/>
        <end position="179"/>
    </location>
</feature>
<feature type="transmembrane region" description="Helical" evidence="2">
    <location>
        <begin position="36"/>
        <end position="59"/>
    </location>
</feature>
<protein>
    <recommendedName>
        <fullName evidence="3">DUF8163 domain-containing protein</fullName>
    </recommendedName>
</protein>
<dbReference type="EMBL" id="CP078063">
    <property type="protein sequence ID" value="UVE50727.1"/>
    <property type="molecule type" value="Genomic_DNA"/>
</dbReference>
<evidence type="ECO:0000259" key="3">
    <source>
        <dbReference type="Pfam" id="PF26496"/>
    </source>
</evidence>
<keyword evidence="2" id="KW-0472">Membrane</keyword>
<name>A0ABY5REF5_HALLR</name>